<evidence type="ECO:0000313" key="2">
    <source>
        <dbReference type="Proteomes" id="UP000005806"/>
    </source>
</evidence>
<comment type="caution">
    <text evidence="1">The sequence shown here is derived from an EMBL/GenBank/DDBJ whole genome shotgun (WGS) entry which is preliminary data.</text>
</comment>
<gene>
    <name evidence="1" type="ORF">MICCA_40024</name>
</gene>
<proteinExistence type="predicted"/>
<name>A0A822LGV1_MICAE</name>
<dbReference type="AlphaFoldDB" id="A0A822LGV1"/>
<dbReference type="InterPro" id="IPR011990">
    <property type="entry name" value="TPR-like_helical_dom_sf"/>
</dbReference>
<protein>
    <recommendedName>
        <fullName evidence="3">Tetratricopeptide repeat protein</fullName>
    </recommendedName>
</protein>
<evidence type="ECO:0008006" key="3">
    <source>
        <dbReference type="Google" id="ProtNLM"/>
    </source>
</evidence>
<dbReference type="Gene3D" id="1.25.40.10">
    <property type="entry name" value="Tetratricopeptide repeat domain"/>
    <property type="match status" value="1"/>
</dbReference>
<dbReference type="EMBL" id="CAIH01000334">
    <property type="protein sequence ID" value="CCH94614.1"/>
    <property type="molecule type" value="Genomic_DNA"/>
</dbReference>
<dbReference type="Proteomes" id="UP000005806">
    <property type="component" value="Unassembled WGS sequence"/>
</dbReference>
<evidence type="ECO:0000313" key="1">
    <source>
        <dbReference type="EMBL" id="CCH94614.1"/>
    </source>
</evidence>
<organism evidence="1 2">
    <name type="scientific">Microcystis aeruginosa PCC 9432</name>
    <dbReference type="NCBI Taxonomy" id="1160280"/>
    <lineage>
        <taxon>Bacteria</taxon>
        <taxon>Bacillati</taxon>
        <taxon>Cyanobacteriota</taxon>
        <taxon>Cyanophyceae</taxon>
        <taxon>Oscillatoriophycideae</taxon>
        <taxon>Chroococcales</taxon>
        <taxon>Microcystaceae</taxon>
        <taxon>Microcystis</taxon>
    </lineage>
</organism>
<reference evidence="1 2" key="1">
    <citation type="submission" date="2012-04" db="EMBL/GenBank/DDBJ databases">
        <authorList>
            <person name="Genoscope - CEA"/>
        </authorList>
    </citation>
    <scope>NUCLEOTIDE SEQUENCE [LARGE SCALE GENOMIC DNA]</scope>
    <source>
        <strain evidence="1 2">9432</strain>
    </source>
</reference>
<accession>A0A822LGV1</accession>
<sequence length="75" mass="8322">MGRVAQEVGELSQAKSYYLQALQILAEFNDNYTIQTFSLPRLVALYQQTQDEEILVGIASVFGVGVEELRGLLEG</sequence>